<evidence type="ECO:0000256" key="1">
    <source>
        <dbReference type="ARBA" id="ARBA00004123"/>
    </source>
</evidence>
<organism evidence="8 9">
    <name type="scientific">Lachancea quebecensis</name>
    <dbReference type="NCBI Taxonomy" id="1654605"/>
    <lineage>
        <taxon>Eukaryota</taxon>
        <taxon>Fungi</taxon>
        <taxon>Dikarya</taxon>
        <taxon>Ascomycota</taxon>
        <taxon>Saccharomycotina</taxon>
        <taxon>Saccharomycetes</taxon>
        <taxon>Saccharomycetales</taxon>
        <taxon>Saccharomycetaceae</taxon>
        <taxon>Lachancea</taxon>
    </lineage>
</organism>
<dbReference type="Proteomes" id="UP000236544">
    <property type="component" value="Unassembled WGS sequence"/>
</dbReference>
<dbReference type="GO" id="GO:0006270">
    <property type="term" value="P:DNA replication initiation"/>
    <property type="evidence" value="ECO:0007669"/>
    <property type="project" value="TreeGrafter"/>
</dbReference>
<comment type="subcellular location">
    <subcellularLocation>
        <location evidence="1">Nucleus</location>
    </subcellularLocation>
</comment>
<dbReference type="OrthoDB" id="343623at2759"/>
<feature type="region of interest" description="Disordered" evidence="6">
    <location>
        <begin position="78"/>
        <end position="122"/>
    </location>
</feature>
<feature type="domain" description="Origin recognition complex subunit 4 C-terminal" evidence="7">
    <location>
        <begin position="370"/>
        <end position="579"/>
    </location>
</feature>
<keyword evidence="9" id="KW-1185">Reference proteome</keyword>
<keyword evidence="5" id="KW-0539">Nucleus</keyword>
<dbReference type="Pfam" id="PF14629">
    <property type="entry name" value="ORC4_C"/>
    <property type="match status" value="1"/>
</dbReference>
<keyword evidence="4" id="KW-0238">DNA-binding</keyword>
<keyword evidence="3" id="KW-0235">DNA replication</keyword>
<gene>
    <name evidence="8" type="ORF">LAQU0_S20e01178g</name>
</gene>
<comment type="similarity">
    <text evidence="2">Belongs to the ORC4 family.</text>
</comment>
<dbReference type="Gene3D" id="3.40.50.300">
    <property type="entry name" value="P-loop containing nucleotide triphosphate hydrolases"/>
    <property type="match status" value="1"/>
</dbReference>
<dbReference type="EMBL" id="LN890575">
    <property type="protein sequence ID" value="CUS24846.1"/>
    <property type="molecule type" value="Genomic_DNA"/>
</dbReference>
<evidence type="ECO:0000313" key="9">
    <source>
        <dbReference type="Proteomes" id="UP000236544"/>
    </source>
</evidence>
<sequence>MLITCDAGIQIRRNECSLRQSKRPRKMRNLKAELGPVPKSQQEVSARQMTQEISVSHEQQAFLKKIELVPTRREPVEPETLQTILLPDESDISGGRRAENPHKRSYDDSTEDDQNPKKAAKARSSEYIQFRGYLLRQLNNALPAQEARLPGFIGDASKEVERILKQSVIQKESHSAIIVGPRSHYKTAIIDHHLTLLCRDFEKQFVIVKLNGYIHSEQAAINSIAFQLEAQLQSLHGNAASNFEISSGSLTEVFEKILRLIDTTTVQNKTTASSRAEKVSVIFIFDEIDTFAGPVRQTLLYNLFDMVEHARVPVCIIGCTTKMNVVEHLEKRVKSRFSQRIVYVPTINTLETFKTAIYEQLYVPKVHYCAKKWNECIQKELRGDKSELNRIIKNNFETFRSTAHLMNSLRVLIQKENSIEGLLNGIQSCRWIHSYNENQLDSSLSAKVKSLSDLELALLIAAGRVSLKTEDNVNFNLAYAEYSNMVKDTNKRMPIIPQASGTSLMLESALRVWSKLDVKNVWENLIDLDFLTEKGSIGLRVSAQAAFQASNYHTTGTIIPFDLRIYQMQITLQELRRTVSRSSMYYSWTQL</sequence>
<dbReference type="PANTHER" id="PTHR12087:SF0">
    <property type="entry name" value="ORIGIN RECOGNITION COMPLEX SUBUNIT 4"/>
    <property type="match status" value="1"/>
</dbReference>
<dbReference type="InterPro" id="IPR016527">
    <property type="entry name" value="ORC4"/>
</dbReference>
<dbReference type="InterPro" id="IPR027417">
    <property type="entry name" value="P-loop_NTPase"/>
</dbReference>
<accession>A0A0P1KXP9</accession>
<dbReference type="FunFam" id="3.40.50.300:FF:001499">
    <property type="entry name" value="Origin recognition complex subunit 4, putative"/>
    <property type="match status" value="1"/>
</dbReference>
<evidence type="ECO:0000256" key="3">
    <source>
        <dbReference type="ARBA" id="ARBA00022705"/>
    </source>
</evidence>
<name>A0A0P1KXP9_9SACH</name>
<reference evidence="9" key="1">
    <citation type="submission" date="2015-10" db="EMBL/GenBank/DDBJ databases">
        <authorList>
            <person name="Devillers H."/>
        </authorList>
    </citation>
    <scope>NUCLEOTIDE SEQUENCE [LARGE SCALE GENOMIC DNA]</scope>
</reference>
<evidence type="ECO:0000313" key="8">
    <source>
        <dbReference type="EMBL" id="CUS24846.1"/>
    </source>
</evidence>
<evidence type="ECO:0000259" key="7">
    <source>
        <dbReference type="Pfam" id="PF14629"/>
    </source>
</evidence>
<feature type="compositionally biased region" description="Basic and acidic residues" evidence="6">
    <location>
        <begin position="94"/>
        <end position="107"/>
    </location>
</feature>
<dbReference type="PANTHER" id="PTHR12087">
    <property type="entry name" value="ORIGIN RECOGNITION COMPLEX SUBUNIT 4"/>
    <property type="match status" value="1"/>
</dbReference>
<dbReference type="SUPFAM" id="SSF52540">
    <property type="entry name" value="P-loop containing nucleoside triphosphate hydrolases"/>
    <property type="match status" value="1"/>
</dbReference>
<evidence type="ECO:0000256" key="4">
    <source>
        <dbReference type="ARBA" id="ARBA00023125"/>
    </source>
</evidence>
<evidence type="ECO:0000256" key="2">
    <source>
        <dbReference type="ARBA" id="ARBA00005334"/>
    </source>
</evidence>
<proteinExistence type="inferred from homology"/>
<evidence type="ECO:0000256" key="6">
    <source>
        <dbReference type="SAM" id="MobiDB-lite"/>
    </source>
</evidence>
<evidence type="ECO:0000256" key="5">
    <source>
        <dbReference type="ARBA" id="ARBA00023242"/>
    </source>
</evidence>
<protein>
    <submittedName>
        <fullName evidence="8">LAQU0S20e01178g1_1</fullName>
    </submittedName>
</protein>
<dbReference type="AlphaFoldDB" id="A0A0P1KXP9"/>
<dbReference type="InterPro" id="IPR032705">
    <property type="entry name" value="ORC4_C"/>
</dbReference>
<dbReference type="GO" id="GO:0005664">
    <property type="term" value="C:nuclear origin of replication recognition complex"/>
    <property type="evidence" value="ECO:0007669"/>
    <property type="project" value="TreeGrafter"/>
</dbReference>
<dbReference type="GO" id="GO:0003688">
    <property type="term" value="F:DNA replication origin binding"/>
    <property type="evidence" value="ECO:0007669"/>
    <property type="project" value="TreeGrafter"/>
</dbReference>